<feature type="domain" description="Phosphorylase b kinase regulatory subunit alpha/beta C-terminal" evidence="8">
    <location>
        <begin position="931"/>
        <end position="1062"/>
    </location>
</feature>
<keyword evidence="6" id="KW-0449">Lipoprotein</keyword>
<dbReference type="InterPro" id="IPR011613">
    <property type="entry name" value="GH15-like"/>
</dbReference>
<dbReference type="InterPro" id="IPR045583">
    <property type="entry name" value="KPBA/B_C"/>
</dbReference>
<dbReference type="InterPro" id="IPR012341">
    <property type="entry name" value="6hp_glycosidase-like_sf"/>
</dbReference>
<evidence type="ECO:0000313" key="10">
    <source>
        <dbReference type="RefSeq" id="XP_027198941.1"/>
    </source>
</evidence>
<evidence type="ECO:0000256" key="4">
    <source>
        <dbReference type="ARBA" id="ARBA00022860"/>
    </source>
</evidence>
<comment type="function">
    <text evidence="6">Phosphorylase b kinase catalyzes the phosphorylation of serine in certain substrates, including troponin I.</text>
</comment>
<keyword evidence="5 6" id="KW-0119">Carbohydrate metabolism</keyword>
<dbReference type="InterPro" id="IPR008734">
    <property type="entry name" value="PHK_A/B_su"/>
</dbReference>
<evidence type="ECO:0000256" key="2">
    <source>
        <dbReference type="ARBA" id="ARBA00007128"/>
    </source>
</evidence>
<dbReference type="Proteomes" id="UP000515146">
    <property type="component" value="Unplaced"/>
</dbReference>
<comment type="pathway">
    <text evidence="1 6">Glycan biosynthesis; glycogen metabolism.</text>
</comment>
<keyword evidence="9" id="KW-1185">Reference proteome</keyword>
<proteinExistence type="inferred from homology"/>
<dbReference type="UniPathway" id="UPA00163"/>
<comment type="subcellular location">
    <subcellularLocation>
        <location evidence="6">Cell membrane</location>
        <topology evidence="6">Lipid-anchor</topology>
        <orientation evidence="6">Cytoplasmic side</orientation>
    </subcellularLocation>
</comment>
<dbReference type="AlphaFoldDB" id="A0A6P6Y1G2"/>
<dbReference type="GO" id="GO:0005886">
    <property type="term" value="C:plasma membrane"/>
    <property type="evidence" value="ECO:0007669"/>
    <property type="project" value="UniProtKB-SubCell"/>
</dbReference>
<dbReference type="Pfam" id="PF19292">
    <property type="entry name" value="KPBB_C"/>
    <property type="match status" value="1"/>
</dbReference>
<dbReference type="OMA" id="CWIKQAH"/>
<evidence type="ECO:0000259" key="7">
    <source>
        <dbReference type="Pfam" id="PF00723"/>
    </source>
</evidence>
<dbReference type="PANTHER" id="PTHR10749:SF8">
    <property type="entry name" value="PHOSPHORYLASE B KINASE REGULATORY SUBUNIT BETA"/>
    <property type="match status" value="1"/>
</dbReference>
<evidence type="ECO:0000313" key="9">
    <source>
        <dbReference type="Proteomes" id="UP000515146"/>
    </source>
</evidence>
<dbReference type="KEGG" id="dpte:113793156"/>
<dbReference type="RefSeq" id="XP_027198941.1">
    <property type="nucleotide sequence ID" value="XM_027343140.1"/>
</dbReference>
<dbReference type="FunCoup" id="A0A6P6Y1G2">
    <property type="interactions" value="145"/>
</dbReference>
<sequence>MLVDESIQTGDIGSVSQNPRQKLSSRNLRIFASYAECLRGLDQFYGQAKRQILQYQSPTTGLFPSMSNDEIEASIRDSIYCSMAIWSLYQAYIRRVDDSHGKACELGQSVVKCMRGILFSWMRHSKDKLEVFKTNQNPRVALPSKVNLTTSLLLENDDKNVRHLQLDIVSLYLLFMVQVINSGLQIIYTMDEVHFIQNLVYYIERTYRTPDYGMWEHGSLFNPETPEVHASSIGMAKSALESINGVNLFGEKGAAWSVIHVDIDAHSRNRRTFETLLPRESISKNTDASLLPTISWPCFATHDSVLYNSTKSRIVDLLKTPYGFKRFLKDGYGTSITINNENRNYSCHEIKRFENIECTWPIFGLFMIIDAIFKNNESQLAEYKELVFEKLLRREPNHGDPIVPQYFYVPPEYIESERISPNSLPRFSSTEDGAFQSLHLMGQSVLLVAQLLMGGFLDTKELDPIRRYSPSYERNRKNGPNSVFQGKLYGTAAELVVQVVLISESTRLKAMMATYGIQTQTPVEVEPVKIWSSSQLVKIYEYLGINEKLGLKGRPARPIGSLGTSKLYRILGRTVLCYPLIFENSDFYLSNDMALLIDDIKNELNFIGKYWRMSGRPTVCIMLREENLRDVNFKEMLNLLVEFKKGYLTSTGLRIKTGRLQNLISSSSIEHLDFTAQFSQELEKLPELQSFRQPEHKNESGFELFDNNSENVHYAESNDFNSRTYESKPIWEVIQALKSCQTLFGQSQLLWILLKREGLHYTLPEFGSTIKENIENVCRRAVQFRLWSVVRFCSAILKKFVDSISPNMTSILVNQKQITIGTGFKEVLIDYPRTPTETHNLIYSTSENVCDSVLQQEIIIYVGHLISTSPNLFDGIFKIRIGSGLMQAMRFYLSFKEEYVNVGKTELESLSPTELRRLLLRVLTDQDLKPIQQRQINGSLGRFPTNFSDKVWEILKRTRYGVSVGNYKLSSLLCSQTSPQDLNFIIEVENFILHVPAPEYRQILVELLMVMYIILERNPELNFNFGGSVDLDKLVERALRQYKKGEDPRQTILEFYQEDKNSISAFFARSILDTLLQNPQQEECKIT</sequence>
<evidence type="ECO:0000256" key="3">
    <source>
        <dbReference type="ARBA" id="ARBA00022600"/>
    </source>
</evidence>
<dbReference type="Pfam" id="PF00723">
    <property type="entry name" value="Glyco_hydro_15"/>
    <property type="match status" value="1"/>
</dbReference>
<accession>A0A6P6Y1G2</accession>
<feature type="domain" description="GH15-like" evidence="7">
    <location>
        <begin position="42"/>
        <end position="882"/>
    </location>
</feature>
<comment type="similarity">
    <text evidence="2 6">Belongs to the phosphorylase b kinase regulatory chain family.</text>
</comment>
<evidence type="ECO:0000259" key="8">
    <source>
        <dbReference type="Pfam" id="PF19292"/>
    </source>
</evidence>
<dbReference type="PANTHER" id="PTHR10749">
    <property type="entry name" value="PHOSPHORYLASE B KINASE REGULATORY SUBUNIT"/>
    <property type="match status" value="1"/>
</dbReference>
<keyword evidence="4 6" id="KW-0112">Calmodulin-binding</keyword>
<dbReference type="GO" id="GO:0005964">
    <property type="term" value="C:phosphorylase kinase complex"/>
    <property type="evidence" value="ECO:0007669"/>
    <property type="project" value="TreeGrafter"/>
</dbReference>
<evidence type="ECO:0000256" key="6">
    <source>
        <dbReference type="RuleBase" id="RU364123"/>
    </source>
</evidence>
<dbReference type="GO" id="GO:0005516">
    <property type="term" value="F:calmodulin binding"/>
    <property type="evidence" value="ECO:0007669"/>
    <property type="project" value="UniProtKB-KW"/>
</dbReference>
<keyword evidence="6" id="KW-0472">Membrane</keyword>
<keyword evidence="6" id="KW-1003">Cell membrane</keyword>
<keyword evidence="6" id="KW-0636">Prenylation</keyword>
<dbReference type="InParanoid" id="A0A6P6Y1G2"/>
<organism evidence="9 10">
    <name type="scientific">Dermatophagoides pteronyssinus</name>
    <name type="common">European house dust mite</name>
    <dbReference type="NCBI Taxonomy" id="6956"/>
    <lineage>
        <taxon>Eukaryota</taxon>
        <taxon>Metazoa</taxon>
        <taxon>Ecdysozoa</taxon>
        <taxon>Arthropoda</taxon>
        <taxon>Chelicerata</taxon>
        <taxon>Arachnida</taxon>
        <taxon>Acari</taxon>
        <taxon>Acariformes</taxon>
        <taxon>Sarcoptiformes</taxon>
        <taxon>Astigmata</taxon>
        <taxon>Psoroptidia</taxon>
        <taxon>Analgoidea</taxon>
        <taxon>Pyroglyphidae</taxon>
        <taxon>Dermatophagoidinae</taxon>
        <taxon>Dermatophagoides</taxon>
    </lineage>
</organism>
<reference evidence="10" key="1">
    <citation type="submission" date="2025-08" db="UniProtKB">
        <authorList>
            <consortium name="RefSeq"/>
        </authorList>
    </citation>
    <scope>IDENTIFICATION</scope>
    <source>
        <strain evidence="10">Airmid</strain>
    </source>
</reference>
<evidence type="ECO:0000256" key="5">
    <source>
        <dbReference type="ARBA" id="ARBA00023277"/>
    </source>
</evidence>
<protein>
    <recommendedName>
        <fullName evidence="6">Phosphorylase b kinase regulatory subunit</fullName>
    </recommendedName>
</protein>
<dbReference type="Gene3D" id="1.50.10.10">
    <property type="match status" value="1"/>
</dbReference>
<keyword evidence="3 6" id="KW-0321">Glycogen metabolism</keyword>
<gene>
    <name evidence="10" type="primary">LOC113793156</name>
</gene>
<name>A0A6P6Y1G2_DERPT</name>
<evidence type="ECO:0000256" key="1">
    <source>
        <dbReference type="ARBA" id="ARBA00005131"/>
    </source>
</evidence>
<dbReference type="SUPFAM" id="SSF48208">
    <property type="entry name" value="Six-hairpin glycosidases"/>
    <property type="match status" value="1"/>
</dbReference>
<dbReference type="OrthoDB" id="5971574at2759"/>
<dbReference type="GO" id="GO:0005977">
    <property type="term" value="P:glycogen metabolic process"/>
    <property type="evidence" value="ECO:0007669"/>
    <property type="project" value="UniProtKB-UniPathway"/>
</dbReference>
<dbReference type="InterPro" id="IPR008928">
    <property type="entry name" value="6-hairpin_glycosidase_sf"/>
</dbReference>